<dbReference type="eggNOG" id="COG2186">
    <property type="taxonomic scope" value="Bacteria"/>
</dbReference>
<evidence type="ECO:0000256" key="2">
    <source>
        <dbReference type="ARBA" id="ARBA00023125"/>
    </source>
</evidence>
<evidence type="ECO:0000313" key="6">
    <source>
        <dbReference type="Proteomes" id="UP000011666"/>
    </source>
</evidence>
<comment type="caution">
    <text evidence="5">The sequence shown here is derived from an EMBL/GenBank/DDBJ whole genome shotgun (WGS) entry which is preliminary data.</text>
</comment>
<dbReference type="SMART" id="SM00895">
    <property type="entry name" value="FCD"/>
    <property type="match status" value="1"/>
</dbReference>
<dbReference type="OrthoDB" id="9784718at2"/>
<dbReference type="EMBL" id="BANX01000033">
    <property type="protein sequence ID" value="GAC70188.1"/>
    <property type="molecule type" value="Genomic_DNA"/>
</dbReference>
<dbReference type="Gene3D" id="1.10.10.10">
    <property type="entry name" value="Winged helix-like DNA-binding domain superfamily/Winged helix DNA-binding domain"/>
    <property type="match status" value="1"/>
</dbReference>
<dbReference type="InterPro" id="IPR000524">
    <property type="entry name" value="Tscrpt_reg_HTH_GntR"/>
</dbReference>
<dbReference type="Gene3D" id="1.20.120.530">
    <property type="entry name" value="GntR ligand-binding domain-like"/>
    <property type="match status" value="1"/>
</dbReference>
<proteinExistence type="predicted"/>
<dbReference type="SUPFAM" id="SSF46785">
    <property type="entry name" value="Winged helix' DNA-binding domain"/>
    <property type="match status" value="1"/>
</dbReference>
<keyword evidence="3" id="KW-0804">Transcription</keyword>
<dbReference type="InterPro" id="IPR011711">
    <property type="entry name" value="GntR_C"/>
</dbReference>
<protein>
    <submittedName>
        <fullName evidence="5">Putative GntR family transcriptional regulator</fullName>
    </submittedName>
</protein>
<keyword evidence="1" id="KW-0805">Transcription regulation</keyword>
<evidence type="ECO:0000256" key="3">
    <source>
        <dbReference type="ARBA" id="ARBA00023163"/>
    </source>
</evidence>
<accession>M0QNM9</accession>
<dbReference type="InterPro" id="IPR008920">
    <property type="entry name" value="TF_FadR/GntR_C"/>
</dbReference>
<dbReference type="Pfam" id="PF07729">
    <property type="entry name" value="FCD"/>
    <property type="match status" value="1"/>
</dbReference>
<dbReference type="AlphaFoldDB" id="M0QNM9"/>
<dbReference type="InterPro" id="IPR036390">
    <property type="entry name" value="WH_DNA-bd_sf"/>
</dbReference>
<feature type="domain" description="HTH gntR-type" evidence="4">
    <location>
        <begin position="8"/>
        <end position="76"/>
    </location>
</feature>
<dbReference type="SMART" id="SM00345">
    <property type="entry name" value="HTH_GNTR"/>
    <property type="match status" value="1"/>
</dbReference>
<organism evidence="5 6">
    <name type="scientific">Gordonia soli NBRC 108243</name>
    <dbReference type="NCBI Taxonomy" id="1223545"/>
    <lineage>
        <taxon>Bacteria</taxon>
        <taxon>Bacillati</taxon>
        <taxon>Actinomycetota</taxon>
        <taxon>Actinomycetes</taxon>
        <taxon>Mycobacteriales</taxon>
        <taxon>Gordoniaceae</taxon>
        <taxon>Gordonia</taxon>
    </lineage>
</organism>
<sequence>MTHTVQRQRLATQAAEVLLGRIQAEEWALGHKLPGETVLAAQLGVGRSTLREAIRELAGKGVVESRQGAGIFVIALEVAEDWDAVVRRASIVSVIEARIAIETEAASLAAQRRTPADVRAMRRALAHRGTDTHSIEDHVDADMALHRSVVAAAHNDVLLELFDGFIPRIRQAMIDMLTPRTTSNLNDDQPAHAAVIQAIAGRDPHTAAQLSRAHLEGLHHALG</sequence>
<dbReference type="GO" id="GO:0003677">
    <property type="term" value="F:DNA binding"/>
    <property type="evidence" value="ECO:0007669"/>
    <property type="project" value="UniProtKB-KW"/>
</dbReference>
<evidence type="ECO:0000259" key="4">
    <source>
        <dbReference type="PROSITE" id="PS50949"/>
    </source>
</evidence>
<dbReference type="PRINTS" id="PR00035">
    <property type="entry name" value="HTHGNTR"/>
</dbReference>
<dbReference type="Proteomes" id="UP000011666">
    <property type="component" value="Unassembled WGS sequence"/>
</dbReference>
<dbReference type="PANTHER" id="PTHR43537">
    <property type="entry name" value="TRANSCRIPTIONAL REGULATOR, GNTR FAMILY"/>
    <property type="match status" value="1"/>
</dbReference>
<dbReference type="PANTHER" id="PTHR43537:SF47">
    <property type="entry name" value="REGULATORY PROTEIN GNTR HTH"/>
    <property type="match status" value="1"/>
</dbReference>
<dbReference type="InterPro" id="IPR036388">
    <property type="entry name" value="WH-like_DNA-bd_sf"/>
</dbReference>
<dbReference type="Pfam" id="PF00392">
    <property type="entry name" value="GntR"/>
    <property type="match status" value="1"/>
</dbReference>
<dbReference type="SUPFAM" id="SSF48008">
    <property type="entry name" value="GntR ligand-binding domain-like"/>
    <property type="match status" value="1"/>
</dbReference>
<dbReference type="CDD" id="cd07377">
    <property type="entry name" value="WHTH_GntR"/>
    <property type="match status" value="1"/>
</dbReference>
<evidence type="ECO:0000256" key="1">
    <source>
        <dbReference type="ARBA" id="ARBA00023015"/>
    </source>
</evidence>
<keyword evidence="2" id="KW-0238">DNA-binding</keyword>
<dbReference type="PROSITE" id="PS50949">
    <property type="entry name" value="HTH_GNTR"/>
    <property type="match status" value="1"/>
</dbReference>
<dbReference type="STRING" id="1223545.GS4_33_00020"/>
<dbReference type="RefSeq" id="WP_007624013.1">
    <property type="nucleotide sequence ID" value="NZ_BANX01000033.1"/>
</dbReference>
<name>M0QNM9_9ACTN</name>
<keyword evidence="6" id="KW-1185">Reference proteome</keyword>
<dbReference type="GO" id="GO:0003700">
    <property type="term" value="F:DNA-binding transcription factor activity"/>
    <property type="evidence" value="ECO:0007669"/>
    <property type="project" value="InterPro"/>
</dbReference>
<reference evidence="5 6" key="1">
    <citation type="submission" date="2013-01" db="EMBL/GenBank/DDBJ databases">
        <title>Whole genome shotgun sequence of Gordonia soli NBRC 108243.</title>
        <authorList>
            <person name="Isaki-Nakamura S."/>
            <person name="Hosoyama A."/>
            <person name="Tsuchikane K."/>
            <person name="Ando Y."/>
            <person name="Baba S."/>
            <person name="Ohji S."/>
            <person name="Hamada M."/>
            <person name="Tamura T."/>
            <person name="Yamazoe A."/>
            <person name="Yamazaki S."/>
            <person name="Fujita N."/>
        </authorList>
    </citation>
    <scope>NUCLEOTIDE SEQUENCE [LARGE SCALE GENOMIC DNA]</scope>
    <source>
        <strain evidence="5 6">NBRC 108243</strain>
    </source>
</reference>
<gene>
    <name evidence="5" type="ORF">GS4_33_00020</name>
</gene>
<evidence type="ECO:0000313" key="5">
    <source>
        <dbReference type="EMBL" id="GAC70188.1"/>
    </source>
</evidence>